<accession>A0A7Y9UT39</accession>
<name>A0A7Y9UT39_9ACTN</name>
<dbReference type="AlphaFoldDB" id="A0A7Y9UT39"/>
<keyword evidence="2" id="KW-1185">Reference proteome</keyword>
<comment type="caution">
    <text evidence="1">The sequence shown here is derived from an EMBL/GenBank/DDBJ whole genome shotgun (WGS) entry which is preliminary data.</text>
</comment>
<dbReference type="Proteomes" id="UP000540656">
    <property type="component" value="Unassembled WGS sequence"/>
</dbReference>
<gene>
    <name evidence="1" type="ORF">BJ980_000132</name>
</gene>
<proteinExistence type="predicted"/>
<evidence type="ECO:0000313" key="1">
    <source>
        <dbReference type="EMBL" id="NYG57209.1"/>
    </source>
</evidence>
<sequence length="142" mass="15862">MHQAVVGDRLPAATDHELGRRLTGRGPLAHPAYVWDVSIGQSTTATHFVKANLFYRGIRAQTAMTQMMKTSLTPPPRCLRQRYDAPSVAAREWLMTMRTPHCANRTLSWGAVGLSRVELDQTPCRPVSRRAASRRRGVARGR</sequence>
<organism evidence="1 2">
    <name type="scientific">Nocardioides daedukensis</name>
    <dbReference type="NCBI Taxonomy" id="634462"/>
    <lineage>
        <taxon>Bacteria</taxon>
        <taxon>Bacillati</taxon>
        <taxon>Actinomycetota</taxon>
        <taxon>Actinomycetes</taxon>
        <taxon>Propionibacteriales</taxon>
        <taxon>Nocardioidaceae</taxon>
        <taxon>Nocardioides</taxon>
    </lineage>
</organism>
<dbReference type="EMBL" id="JACCAA010000001">
    <property type="protein sequence ID" value="NYG57209.1"/>
    <property type="molecule type" value="Genomic_DNA"/>
</dbReference>
<protein>
    <submittedName>
        <fullName evidence="1">Uncharacterized protein</fullName>
    </submittedName>
</protein>
<evidence type="ECO:0000313" key="2">
    <source>
        <dbReference type="Proteomes" id="UP000540656"/>
    </source>
</evidence>
<reference evidence="1 2" key="1">
    <citation type="submission" date="2020-07" db="EMBL/GenBank/DDBJ databases">
        <title>Sequencing the genomes of 1000 actinobacteria strains.</title>
        <authorList>
            <person name="Klenk H.-P."/>
        </authorList>
    </citation>
    <scope>NUCLEOTIDE SEQUENCE [LARGE SCALE GENOMIC DNA]</scope>
    <source>
        <strain evidence="1 2">DSM 23819</strain>
    </source>
</reference>